<dbReference type="InterPro" id="IPR036513">
    <property type="entry name" value="STAS_dom_sf"/>
</dbReference>
<evidence type="ECO:0000256" key="1">
    <source>
        <dbReference type="ARBA" id="ARBA00009013"/>
    </source>
</evidence>
<reference evidence="4 5" key="1">
    <citation type="submission" date="2018-08" db="EMBL/GenBank/DDBJ databases">
        <title>The complete genome sequence of Streptomyces seoulensis, a pioneer strain for nickel superoxide dismutase discovery.</title>
        <authorList>
            <person name="Shin J."/>
            <person name="Lee J.-S."/>
            <person name="Lee E.-J."/>
            <person name="Youn H.-D."/>
        </authorList>
    </citation>
    <scope>NUCLEOTIDE SEQUENCE [LARGE SCALE GENOMIC DNA]</scope>
    <source>
        <strain evidence="4 5">KCTC 9819</strain>
    </source>
</reference>
<protein>
    <recommendedName>
        <fullName evidence="2">Anti-sigma factor antagonist</fullName>
    </recommendedName>
</protein>
<evidence type="ECO:0000313" key="5">
    <source>
        <dbReference type="Proteomes" id="UP000292547"/>
    </source>
</evidence>
<proteinExistence type="inferred from homology"/>
<feature type="domain" description="STAS" evidence="3">
    <location>
        <begin position="4"/>
        <end position="115"/>
    </location>
</feature>
<comment type="similarity">
    <text evidence="1 2">Belongs to the anti-sigma-factor antagonist family.</text>
</comment>
<dbReference type="Pfam" id="PF13466">
    <property type="entry name" value="STAS_2"/>
    <property type="match status" value="1"/>
</dbReference>
<sequence length="133" mass="14120">MRVFSVDVRQHALGVLFVLCGELDFDSVVQLHEAADAELDGSTGRLPVVVDCAALTFCDSSGISALLRIYQRLTTEQRSLRLAAVPASVSRLFTLTGLDQLFSVHKDAAEALAAGSDGRGAASAVQQNEERSA</sequence>
<dbReference type="GO" id="GO:0043856">
    <property type="term" value="F:anti-sigma factor antagonist activity"/>
    <property type="evidence" value="ECO:0007669"/>
    <property type="project" value="InterPro"/>
</dbReference>
<accession>A0A4P6U0N6</accession>
<dbReference type="PANTHER" id="PTHR33495:SF2">
    <property type="entry name" value="ANTI-SIGMA FACTOR ANTAGONIST TM_1081-RELATED"/>
    <property type="match status" value="1"/>
</dbReference>
<dbReference type="KEGG" id="sseo:D0Z67_25655"/>
<dbReference type="Proteomes" id="UP000292547">
    <property type="component" value="Chromosome"/>
</dbReference>
<dbReference type="Gene3D" id="3.30.750.24">
    <property type="entry name" value="STAS domain"/>
    <property type="match status" value="1"/>
</dbReference>
<dbReference type="STRING" id="73044.GCA_000725795_03180"/>
<gene>
    <name evidence="4" type="ORF">D0Z67_25655</name>
</gene>
<dbReference type="OrthoDB" id="4333062at2"/>
<dbReference type="EMBL" id="CP032229">
    <property type="protein sequence ID" value="QBJ93330.1"/>
    <property type="molecule type" value="Genomic_DNA"/>
</dbReference>
<dbReference type="InterPro" id="IPR002645">
    <property type="entry name" value="STAS_dom"/>
</dbReference>
<organism evidence="4 5">
    <name type="scientific">Streptomyces seoulensis</name>
    <dbReference type="NCBI Taxonomy" id="73044"/>
    <lineage>
        <taxon>Bacteria</taxon>
        <taxon>Bacillati</taxon>
        <taxon>Actinomycetota</taxon>
        <taxon>Actinomycetes</taxon>
        <taxon>Kitasatosporales</taxon>
        <taxon>Streptomycetaceae</taxon>
        <taxon>Streptomyces</taxon>
    </lineage>
</organism>
<dbReference type="InterPro" id="IPR003658">
    <property type="entry name" value="Anti-sigma_ant"/>
</dbReference>
<name>A0A4P6U0N6_STRSO</name>
<keyword evidence="5" id="KW-1185">Reference proteome</keyword>
<dbReference type="InterPro" id="IPR058548">
    <property type="entry name" value="MlaB-like_STAS"/>
</dbReference>
<evidence type="ECO:0000256" key="2">
    <source>
        <dbReference type="RuleBase" id="RU003749"/>
    </source>
</evidence>
<dbReference type="PROSITE" id="PS50801">
    <property type="entry name" value="STAS"/>
    <property type="match status" value="1"/>
</dbReference>
<dbReference type="AlphaFoldDB" id="A0A4P6U0N6"/>
<dbReference type="NCBIfam" id="TIGR00377">
    <property type="entry name" value="ant_ant_sig"/>
    <property type="match status" value="1"/>
</dbReference>
<evidence type="ECO:0000259" key="3">
    <source>
        <dbReference type="PROSITE" id="PS50801"/>
    </source>
</evidence>
<dbReference type="PANTHER" id="PTHR33495">
    <property type="entry name" value="ANTI-SIGMA FACTOR ANTAGONIST TM_1081-RELATED-RELATED"/>
    <property type="match status" value="1"/>
</dbReference>
<evidence type="ECO:0000313" key="4">
    <source>
        <dbReference type="EMBL" id="QBJ93330.1"/>
    </source>
</evidence>
<dbReference type="SUPFAM" id="SSF52091">
    <property type="entry name" value="SpoIIaa-like"/>
    <property type="match status" value="1"/>
</dbReference>
<dbReference type="CDD" id="cd07043">
    <property type="entry name" value="STAS_anti-anti-sigma_factors"/>
    <property type="match status" value="1"/>
</dbReference>